<dbReference type="GO" id="GO:1900376">
    <property type="term" value="P:regulation of secondary metabolite biosynthetic process"/>
    <property type="evidence" value="ECO:0007669"/>
    <property type="project" value="TreeGrafter"/>
</dbReference>
<evidence type="ECO:0000256" key="3">
    <source>
        <dbReference type="ARBA" id="ARBA00022833"/>
    </source>
</evidence>
<dbReference type="CDD" id="cd07153">
    <property type="entry name" value="Fur_like"/>
    <property type="match status" value="1"/>
</dbReference>
<proteinExistence type="inferred from homology"/>
<keyword evidence="3 7" id="KW-0862">Zinc</keyword>
<feature type="binding site" evidence="7">
    <location>
        <position position="85"/>
    </location>
    <ligand>
        <name>Zn(2+)</name>
        <dbReference type="ChEBI" id="CHEBI:29105"/>
    </ligand>
</feature>
<comment type="cofactor">
    <cofactor evidence="7">
        <name>Zn(2+)</name>
        <dbReference type="ChEBI" id="CHEBI:29105"/>
    </cofactor>
    <text evidence="7">Binds 1 zinc ion per subunit.</text>
</comment>
<dbReference type="SUPFAM" id="SSF46785">
    <property type="entry name" value="Winged helix' DNA-binding domain"/>
    <property type="match status" value="1"/>
</dbReference>
<evidence type="ECO:0000256" key="5">
    <source>
        <dbReference type="ARBA" id="ARBA00023125"/>
    </source>
</evidence>
<evidence type="ECO:0000313" key="9">
    <source>
        <dbReference type="EMBL" id="ACV67443.1"/>
    </source>
</evidence>
<feature type="binding site" evidence="7">
    <location>
        <position position="124"/>
    </location>
    <ligand>
        <name>Zn(2+)</name>
        <dbReference type="ChEBI" id="CHEBI:29105"/>
    </ligand>
</feature>
<evidence type="ECO:0000256" key="8">
    <source>
        <dbReference type="PIRSR" id="PIRSR602481-2"/>
    </source>
</evidence>
<comment type="cofactor">
    <cofactor evidence="8">
        <name>Mn(2+)</name>
        <dbReference type="ChEBI" id="CHEBI:29035"/>
    </cofactor>
    <cofactor evidence="8">
        <name>Fe(2+)</name>
        <dbReference type="ChEBI" id="CHEBI:29033"/>
    </cofactor>
    <text evidence="8">Binds 1 Mn(2+) or Fe(2+) ion per subunit.</text>
</comment>
<keyword evidence="2" id="KW-0678">Repressor</keyword>
<dbReference type="Gene3D" id="1.10.10.10">
    <property type="entry name" value="Winged helix-like DNA-binding domain superfamily/Winged helix DNA-binding domain"/>
    <property type="match status" value="1"/>
</dbReference>
<dbReference type="PANTHER" id="PTHR33202:SF7">
    <property type="entry name" value="FERRIC UPTAKE REGULATION PROTEIN"/>
    <property type="match status" value="1"/>
</dbReference>
<dbReference type="EMBL" id="CP001734">
    <property type="protein sequence ID" value="ACV67443.1"/>
    <property type="molecule type" value="Genomic_DNA"/>
</dbReference>
<feature type="binding site" evidence="8">
    <location>
        <position position="116"/>
    </location>
    <ligand>
        <name>Fe cation</name>
        <dbReference type="ChEBI" id="CHEBI:24875"/>
    </ligand>
</feature>
<dbReference type="GO" id="GO:0000976">
    <property type="term" value="F:transcription cis-regulatory region binding"/>
    <property type="evidence" value="ECO:0007669"/>
    <property type="project" value="TreeGrafter"/>
</dbReference>
<keyword evidence="7" id="KW-0479">Metal-binding</keyword>
<dbReference type="eggNOG" id="COG0735">
    <property type="taxonomic scope" value="Bacteria"/>
</dbReference>
<evidence type="ECO:0000256" key="6">
    <source>
        <dbReference type="ARBA" id="ARBA00023163"/>
    </source>
</evidence>
<keyword evidence="10" id="KW-1185">Reference proteome</keyword>
<keyword evidence="6" id="KW-0804">Transcription</keyword>
<feature type="binding site" evidence="7">
    <location>
        <position position="127"/>
    </location>
    <ligand>
        <name>Zn(2+)</name>
        <dbReference type="ChEBI" id="CHEBI:29105"/>
    </ligand>
</feature>
<dbReference type="Gene3D" id="3.30.1490.190">
    <property type="match status" value="1"/>
</dbReference>
<evidence type="ECO:0000256" key="7">
    <source>
        <dbReference type="PIRSR" id="PIRSR602481-1"/>
    </source>
</evidence>
<dbReference type="InterPro" id="IPR043135">
    <property type="entry name" value="Fur_C"/>
</dbReference>
<protein>
    <submittedName>
        <fullName evidence="9">Ferric uptake regulator, Fur family</fullName>
    </submittedName>
</protein>
<organism evidence="9 10">
    <name type="scientific">Desulfohalobium retbaense (strain ATCC 49708 / DSM 5692 / JCM 16813 / HR100)</name>
    <dbReference type="NCBI Taxonomy" id="485915"/>
    <lineage>
        <taxon>Bacteria</taxon>
        <taxon>Pseudomonadati</taxon>
        <taxon>Thermodesulfobacteriota</taxon>
        <taxon>Desulfovibrionia</taxon>
        <taxon>Desulfovibrionales</taxon>
        <taxon>Desulfohalobiaceae</taxon>
        <taxon>Desulfohalobium</taxon>
    </lineage>
</organism>
<dbReference type="GO" id="GO:0003700">
    <property type="term" value="F:DNA-binding transcription factor activity"/>
    <property type="evidence" value="ECO:0007669"/>
    <property type="project" value="InterPro"/>
</dbReference>
<dbReference type="Proteomes" id="UP000001052">
    <property type="component" value="Chromosome"/>
</dbReference>
<comment type="similarity">
    <text evidence="1">Belongs to the Fur family.</text>
</comment>
<evidence type="ECO:0000256" key="2">
    <source>
        <dbReference type="ARBA" id="ARBA00022491"/>
    </source>
</evidence>
<evidence type="ECO:0000256" key="4">
    <source>
        <dbReference type="ARBA" id="ARBA00023015"/>
    </source>
</evidence>
<dbReference type="KEGG" id="drt:Dret_0141"/>
<dbReference type="GO" id="GO:0008270">
    <property type="term" value="F:zinc ion binding"/>
    <property type="evidence" value="ECO:0007669"/>
    <property type="project" value="TreeGrafter"/>
</dbReference>
<dbReference type="InterPro" id="IPR002481">
    <property type="entry name" value="FUR"/>
</dbReference>
<reference evidence="9 10" key="2">
    <citation type="journal article" date="2010" name="Stand. Genomic Sci.">
        <title>Complete genome sequence of Desulfohalobium retbaense type strain (HR(100)).</title>
        <authorList>
            <person name="Spring S."/>
            <person name="Nolan M."/>
            <person name="Lapidus A."/>
            <person name="Glavina Del Rio T."/>
            <person name="Copeland A."/>
            <person name="Tice H."/>
            <person name="Cheng J.F."/>
            <person name="Lucas S."/>
            <person name="Land M."/>
            <person name="Chen F."/>
            <person name="Bruce D."/>
            <person name="Goodwin L."/>
            <person name="Pitluck S."/>
            <person name="Ivanova N."/>
            <person name="Mavromatis K."/>
            <person name="Mikhailova N."/>
            <person name="Pati A."/>
            <person name="Chen A."/>
            <person name="Palaniappan K."/>
            <person name="Hauser L."/>
            <person name="Chang Y.J."/>
            <person name="Jeffries C.D."/>
            <person name="Munk C."/>
            <person name="Kiss H."/>
            <person name="Chain P."/>
            <person name="Han C."/>
            <person name="Brettin T."/>
            <person name="Detter J.C."/>
            <person name="Schuler E."/>
            <person name="Goker M."/>
            <person name="Rohde M."/>
            <person name="Bristow J."/>
            <person name="Eisen J.A."/>
            <person name="Markowitz V."/>
            <person name="Hugenholtz P."/>
            <person name="Kyrpides N.C."/>
            <person name="Klenk H.P."/>
        </authorList>
    </citation>
    <scope>NUCLEOTIDE SEQUENCE [LARGE SCALE GENOMIC DNA]</scope>
    <source>
        <strain evidence="9 10">DSM 5692</strain>
    </source>
</reference>
<dbReference type="STRING" id="485915.Dret_0141"/>
<keyword evidence="8" id="KW-0408">Iron</keyword>
<keyword evidence="5" id="KW-0238">DNA-binding</keyword>
<sequence>MTHIPELRMTRQRQVILDELRSVTTHPTADEVYDMVRKILPRISLGTVYRNLELMHEAGMVMKLETAGMQKRFDGNPAPHYHIRCINCGIVRDLELEDKGHDLESTLKTDFKVLGHRLEFYGLCPACQSPVEH</sequence>
<keyword evidence="4" id="KW-0805">Transcription regulation</keyword>
<dbReference type="AlphaFoldDB" id="C8WZG8"/>
<dbReference type="HOGENOM" id="CLU_096072_4_2_7"/>
<dbReference type="InterPro" id="IPR036388">
    <property type="entry name" value="WH-like_DNA-bd_sf"/>
</dbReference>
<accession>C8WZG8</accession>
<gene>
    <name evidence="9" type="ordered locus">Dret_0141</name>
</gene>
<evidence type="ECO:0000256" key="1">
    <source>
        <dbReference type="ARBA" id="ARBA00007957"/>
    </source>
</evidence>
<dbReference type="PANTHER" id="PTHR33202">
    <property type="entry name" value="ZINC UPTAKE REGULATION PROTEIN"/>
    <property type="match status" value="1"/>
</dbReference>
<name>C8WZG8_DESRD</name>
<dbReference type="RefSeq" id="WP_015750602.1">
    <property type="nucleotide sequence ID" value="NC_013223.1"/>
</dbReference>
<evidence type="ECO:0000313" key="10">
    <source>
        <dbReference type="Proteomes" id="UP000001052"/>
    </source>
</evidence>
<dbReference type="InterPro" id="IPR036390">
    <property type="entry name" value="WH_DNA-bd_sf"/>
</dbReference>
<dbReference type="Pfam" id="PF01475">
    <property type="entry name" value="FUR"/>
    <property type="match status" value="1"/>
</dbReference>
<dbReference type="GO" id="GO:0045892">
    <property type="term" value="P:negative regulation of DNA-templated transcription"/>
    <property type="evidence" value="ECO:0007669"/>
    <property type="project" value="TreeGrafter"/>
</dbReference>
<feature type="binding site" evidence="7">
    <location>
        <position position="88"/>
    </location>
    <ligand>
        <name>Zn(2+)</name>
        <dbReference type="ChEBI" id="CHEBI:29105"/>
    </ligand>
</feature>
<reference evidence="10" key="1">
    <citation type="submission" date="2009-09" db="EMBL/GenBank/DDBJ databases">
        <title>The complete chromosome of Desulfohalobium retbaense DSM 5692.</title>
        <authorList>
            <consortium name="US DOE Joint Genome Institute (JGI-PGF)"/>
            <person name="Lucas S."/>
            <person name="Copeland A."/>
            <person name="Lapidus A."/>
            <person name="Glavina del Rio T."/>
            <person name="Dalin E."/>
            <person name="Tice H."/>
            <person name="Bruce D."/>
            <person name="Goodwin L."/>
            <person name="Pitluck S."/>
            <person name="Kyrpides N."/>
            <person name="Mavromatis K."/>
            <person name="Ivanova N."/>
            <person name="Mikhailova N."/>
            <person name="Munk A.C."/>
            <person name="Brettin T."/>
            <person name="Detter J.C."/>
            <person name="Han C."/>
            <person name="Tapia R."/>
            <person name="Larimer F."/>
            <person name="Land M."/>
            <person name="Hauser L."/>
            <person name="Markowitz V."/>
            <person name="Cheng J.-F."/>
            <person name="Hugenholtz P."/>
            <person name="Woyke T."/>
            <person name="Wu D."/>
            <person name="Spring S."/>
            <person name="Klenk H.-P."/>
            <person name="Eisen J.A."/>
        </authorList>
    </citation>
    <scope>NUCLEOTIDE SEQUENCE [LARGE SCALE GENOMIC DNA]</scope>
    <source>
        <strain evidence="10">DSM 5692</strain>
    </source>
</reference>
<dbReference type="OrthoDB" id="8659436at2"/>